<accession>A0ACC1HBQ8</accession>
<comment type="caution">
    <text evidence="1">The sequence shown here is derived from an EMBL/GenBank/DDBJ whole genome shotgun (WGS) entry which is preliminary data.</text>
</comment>
<name>A0ACC1HBQ8_9FUNG</name>
<protein>
    <submittedName>
        <fullName evidence="1">Uncharacterized protein</fullName>
    </submittedName>
</protein>
<keyword evidence="2" id="KW-1185">Reference proteome</keyword>
<dbReference type="EMBL" id="JAMZIH010006387">
    <property type="protein sequence ID" value="KAJ1673978.1"/>
    <property type="molecule type" value="Genomic_DNA"/>
</dbReference>
<evidence type="ECO:0000313" key="2">
    <source>
        <dbReference type="Proteomes" id="UP001145114"/>
    </source>
</evidence>
<gene>
    <name evidence="1" type="ORF">EV182_004208</name>
</gene>
<organism evidence="1 2">
    <name type="scientific">Spiromyces aspiralis</name>
    <dbReference type="NCBI Taxonomy" id="68401"/>
    <lineage>
        <taxon>Eukaryota</taxon>
        <taxon>Fungi</taxon>
        <taxon>Fungi incertae sedis</taxon>
        <taxon>Zoopagomycota</taxon>
        <taxon>Kickxellomycotina</taxon>
        <taxon>Kickxellomycetes</taxon>
        <taxon>Kickxellales</taxon>
        <taxon>Kickxellaceae</taxon>
        <taxon>Spiromyces</taxon>
    </lineage>
</organism>
<evidence type="ECO:0000313" key="1">
    <source>
        <dbReference type="EMBL" id="KAJ1673978.1"/>
    </source>
</evidence>
<proteinExistence type="predicted"/>
<dbReference type="Proteomes" id="UP001145114">
    <property type="component" value="Unassembled WGS sequence"/>
</dbReference>
<reference evidence="1" key="1">
    <citation type="submission" date="2022-06" db="EMBL/GenBank/DDBJ databases">
        <title>Phylogenomic reconstructions and comparative analyses of Kickxellomycotina fungi.</title>
        <authorList>
            <person name="Reynolds N.K."/>
            <person name="Stajich J.E."/>
            <person name="Barry K."/>
            <person name="Grigoriev I.V."/>
            <person name="Crous P."/>
            <person name="Smith M.E."/>
        </authorList>
    </citation>
    <scope>NUCLEOTIDE SEQUENCE</scope>
    <source>
        <strain evidence="1">RSA 2271</strain>
    </source>
</reference>
<sequence>MSNTAKDSASTTGSQLLDKLLANNRVWSEGLSQVKPGYFEQLSKGQSPEILWIGCSDSRVCVETLTKADPGQVFVHRNIANRMIIDDNASHSVVEFAVRFLGVKHIVVAGHTHCGGVKGALSGESLGLLDEWLRPIKQVYEDNKAEIDALSTAYQRENKLSELNVINSINNIAKMPSIQDAWAKGKPLAIHGMIFQIETGLLKDLNVTVSKPQQ</sequence>